<keyword evidence="4" id="KW-0285">Flavoprotein</keyword>
<dbReference type="GeneID" id="66852386"/>
<dbReference type="PANTHER" id="PTHR42747:SF3">
    <property type="entry name" value="NITRONATE MONOOXYGENASE-RELATED"/>
    <property type="match status" value="1"/>
</dbReference>
<evidence type="ECO:0000313" key="10">
    <source>
        <dbReference type="EMBL" id="UNZ08460.1"/>
    </source>
</evidence>
<dbReference type="InterPro" id="IPR004136">
    <property type="entry name" value="NMO"/>
</dbReference>
<keyword evidence="6 10" id="KW-0560">Oxidoreductase</keyword>
<evidence type="ECO:0000256" key="7">
    <source>
        <dbReference type="ARBA" id="ARBA00023033"/>
    </source>
</evidence>
<name>A0ABY3ZG52_STRRM</name>
<dbReference type="SUPFAM" id="SSF51412">
    <property type="entry name" value="Inosine monophosphate dehydrogenase (IMPDH)"/>
    <property type="match status" value="1"/>
</dbReference>
<dbReference type="RefSeq" id="WP_003979208.1">
    <property type="nucleotide sequence ID" value="NZ_CP043497.1"/>
</dbReference>
<evidence type="ECO:0000256" key="1">
    <source>
        <dbReference type="ARBA" id="ARBA00001917"/>
    </source>
</evidence>
<keyword evidence="3" id="KW-0216">Detoxification</keyword>
<comment type="catalytic activity">
    <reaction evidence="9">
        <text>3 propionate 3-nitronate + 3 O2 + H2O = 3 3-oxopropanoate + 2 nitrate + nitrite + H2O2 + 3 H(+)</text>
        <dbReference type="Rhea" id="RHEA:57332"/>
        <dbReference type="ChEBI" id="CHEBI:15377"/>
        <dbReference type="ChEBI" id="CHEBI:15378"/>
        <dbReference type="ChEBI" id="CHEBI:15379"/>
        <dbReference type="ChEBI" id="CHEBI:16240"/>
        <dbReference type="ChEBI" id="CHEBI:16301"/>
        <dbReference type="ChEBI" id="CHEBI:17632"/>
        <dbReference type="ChEBI" id="CHEBI:33190"/>
        <dbReference type="ChEBI" id="CHEBI:136067"/>
    </reaction>
</comment>
<proteinExistence type="inferred from homology"/>
<keyword evidence="11" id="KW-1185">Reference proteome</keyword>
<dbReference type="Pfam" id="PF03060">
    <property type="entry name" value="NMO"/>
    <property type="match status" value="1"/>
</dbReference>
<evidence type="ECO:0000256" key="3">
    <source>
        <dbReference type="ARBA" id="ARBA00022575"/>
    </source>
</evidence>
<dbReference type="InterPro" id="IPR001295">
    <property type="entry name" value="Dihydroorotate_DH_CS"/>
</dbReference>
<dbReference type="EMBL" id="CP094298">
    <property type="protein sequence ID" value="UNZ08460.1"/>
    <property type="molecule type" value="Genomic_DNA"/>
</dbReference>
<protein>
    <recommendedName>
        <fullName evidence="8">Propionate 3-nitronate monooxygenase</fullName>
    </recommendedName>
</protein>
<comment type="similarity">
    <text evidence="2">Belongs to the nitronate monooxygenase family. NMO class I subfamily.</text>
</comment>
<evidence type="ECO:0000256" key="8">
    <source>
        <dbReference type="ARBA" id="ARBA00031155"/>
    </source>
</evidence>
<dbReference type="CDD" id="cd04730">
    <property type="entry name" value="NPD_like"/>
    <property type="match status" value="1"/>
</dbReference>
<comment type="cofactor">
    <cofactor evidence="1">
        <name>FMN</name>
        <dbReference type="ChEBI" id="CHEBI:58210"/>
    </cofactor>
</comment>
<sequence length="343" mass="35537">MTTLLTHLDIDRPILAAPMAGGASTPALVTATARAGGLGFLAGGYKSAQALAGQIHTVESEGVPFGVNLFARNPIPVPPKAYQDYARLLQNEADRYGLTLSDTAPLDDDDHWADKIALLVAHPVPWVSFTFGIPDAGTVTSLRRAGTTVLQCVTTPAEARLAVDAGVDALIVQGPAAGGHSATLTPERPVTSIALPDLVTAVRHTVALPVIATGGIATPADVAAVLQAGAQAAMVGTVLLRTDESGASAPHKAALADPDFDTTVITRAFTGRPARALRNHFTDRYSAHAPAGYPALHHLTSPLRKAATAAGDTDLIHLWAGTGFRQARTEPVAHTAERLTGRL</sequence>
<evidence type="ECO:0000256" key="6">
    <source>
        <dbReference type="ARBA" id="ARBA00023002"/>
    </source>
</evidence>
<gene>
    <name evidence="10" type="ORF">SRIMR7_40535</name>
</gene>
<reference evidence="10 11" key="1">
    <citation type="submission" date="2022-03" db="EMBL/GenBank/DDBJ databases">
        <title>Complete genome of Streptomyces rimosus ssp. rimosus R7 (=ATCC 10970).</title>
        <authorList>
            <person name="Beganovic S."/>
            <person name="Ruckert C."/>
            <person name="Busche T."/>
            <person name="Kalinowski J."/>
            <person name="Wittmann C."/>
        </authorList>
    </citation>
    <scope>NUCLEOTIDE SEQUENCE [LARGE SCALE GENOMIC DNA]</scope>
    <source>
        <strain evidence="10 11">R7</strain>
    </source>
</reference>
<dbReference type="InterPro" id="IPR013785">
    <property type="entry name" value="Aldolase_TIM"/>
</dbReference>
<evidence type="ECO:0000313" key="11">
    <source>
        <dbReference type="Proteomes" id="UP000829494"/>
    </source>
</evidence>
<dbReference type="Proteomes" id="UP000829494">
    <property type="component" value="Chromosome"/>
</dbReference>
<evidence type="ECO:0000256" key="2">
    <source>
        <dbReference type="ARBA" id="ARBA00009881"/>
    </source>
</evidence>
<dbReference type="GO" id="GO:0018580">
    <property type="term" value="F:nitronate monooxygenase activity"/>
    <property type="evidence" value="ECO:0007669"/>
    <property type="project" value="UniProtKB-EC"/>
</dbReference>
<organism evidence="10 11">
    <name type="scientific">Streptomyces rimosus subsp. rimosus</name>
    <dbReference type="NCBI Taxonomy" id="132474"/>
    <lineage>
        <taxon>Bacteria</taxon>
        <taxon>Bacillati</taxon>
        <taxon>Actinomycetota</taxon>
        <taxon>Actinomycetes</taxon>
        <taxon>Kitasatosporales</taxon>
        <taxon>Streptomycetaceae</taxon>
        <taxon>Streptomyces</taxon>
    </lineage>
</organism>
<keyword evidence="5" id="KW-0288">FMN</keyword>
<accession>A0ABY3ZG52</accession>
<dbReference type="Gene3D" id="3.20.20.70">
    <property type="entry name" value="Aldolase class I"/>
    <property type="match status" value="1"/>
</dbReference>
<evidence type="ECO:0000256" key="5">
    <source>
        <dbReference type="ARBA" id="ARBA00022643"/>
    </source>
</evidence>
<evidence type="ECO:0000256" key="4">
    <source>
        <dbReference type="ARBA" id="ARBA00022630"/>
    </source>
</evidence>
<dbReference type="PANTHER" id="PTHR42747">
    <property type="entry name" value="NITRONATE MONOOXYGENASE-RELATED"/>
    <property type="match status" value="1"/>
</dbReference>
<evidence type="ECO:0000256" key="9">
    <source>
        <dbReference type="ARBA" id="ARBA00049401"/>
    </source>
</evidence>
<dbReference type="PROSITE" id="PS00912">
    <property type="entry name" value="DHODEHASE_2"/>
    <property type="match status" value="1"/>
</dbReference>
<keyword evidence="7 10" id="KW-0503">Monooxygenase</keyword>